<evidence type="ECO:0000256" key="1">
    <source>
        <dbReference type="SAM" id="SignalP"/>
    </source>
</evidence>
<dbReference type="AlphaFoldDB" id="A0AAI9XNJ4"/>
<proteinExistence type="predicted"/>
<accession>A0AAI9XNJ4</accession>
<gene>
    <name evidence="2" type="ORF">CMEL01_16726</name>
</gene>
<keyword evidence="1" id="KW-0732">Signal</keyword>
<evidence type="ECO:0000313" key="3">
    <source>
        <dbReference type="Proteomes" id="UP001239795"/>
    </source>
</evidence>
<comment type="caution">
    <text evidence="2">The sequence shown here is derived from an EMBL/GenBank/DDBJ whole genome shotgun (WGS) entry which is preliminary data.</text>
</comment>
<sequence>MVNSWAIIAFGLWSMIAASPIKPNATTSVAPRSGSSNTGRCSSDCGKRNFIFTGLPWNHPAAAASGYTPKQVEAGIRADMAAIIKAGYNIKAVLLGPEDGLDFLSDELKGVDWIGTGVGFGVRGNPTPVITRRLMDIVQLYRDEVPRARILFNYSPITSLWSIQQYYPLSAECSNTTGTDMRKRVLRSVVVPALLRLSSGGFKGTTLSQRWSKDYIVFRCVK</sequence>
<evidence type="ECO:0000313" key="2">
    <source>
        <dbReference type="EMBL" id="KAK1454494.1"/>
    </source>
</evidence>
<keyword evidence="3" id="KW-1185">Reference proteome</keyword>
<dbReference type="EMBL" id="MLGG01000031">
    <property type="protein sequence ID" value="KAK1454494.1"/>
    <property type="molecule type" value="Genomic_DNA"/>
</dbReference>
<feature type="chain" id="PRO_5042598700" evidence="1">
    <location>
        <begin position="19"/>
        <end position="222"/>
    </location>
</feature>
<organism evidence="2 3">
    <name type="scientific">Colletotrichum melonis</name>
    <dbReference type="NCBI Taxonomy" id="1209925"/>
    <lineage>
        <taxon>Eukaryota</taxon>
        <taxon>Fungi</taxon>
        <taxon>Dikarya</taxon>
        <taxon>Ascomycota</taxon>
        <taxon>Pezizomycotina</taxon>
        <taxon>Sordariomycetes</taxon>
        <taxon>Hypocreomycetidae</taxon>
        <taxon>Glomerellales</taxon>
        <taxon>Glomerellaceae</taxon>
        <taxon>Colletotrichum</taxon>
        <taxon>Colletotrichum acutatum species complex</taxon>
    </lineage>
</organism>
<feature type="signal peptide" evidence="1">
    <location>
        <begin position="1"/>
        <end position="18"/>
    </location>
</feature>
<dbReference type="Proteomes" id="UP001239795">
    <property type="component" value="Unassembled WGS sequence"/>
</dbReference>
<reference evidence="2 3" key="1">
    <citation type="submission" date="2016-10" db="EMBL/GenBank/DDBJ databases">
        <title>The genome sequence of Colletotrichum fioriniae PJ7.</title>
        <authorList>
            <person name="Baroncelli R."/>
        </authorList>
    </citation>
    <scope>NUCLEOTIDE SEQUENCE [LARGE SCALE GENOMIC DNA]</scope>
    <source>
        <strain evidence="2">Col 31</strain>
    </source>
</reference>
<name>A0AAI9XNJ4_9PEZI</name>
<protein>
    <submittedName>
        <fullName evidence="2">Uncharacterized protein</fullName>
    </submittedName>
</protein>